<name>A0A0P1BIQ1_9BASI</name>
<dbReference type="Gene3D" id="3.40.50.300">
    <property type="entry name" value="P-loop containing nucleotide triphosphate hydrolases"/>
    <property type="match status" value="1"/>
</dbReference>
<dbReference type="CDD" id="cd00009">
    <property type="entry name" value="AAA"/>
    <property type="match status" value="1"/>
</dbReference>
<evidence type="ECO:0000313" key="11">
    <source>
        <dbReference type="EMBL" id="CEH16097.1"/>
    </source>
</evidence>
<feature type="region of interest" description="Disordered" evidence="9">
    <location>
        <begin position="1053"/>
        <end position="1084"/>
    </location>
</feature>
<feature type="compositionally biased region" description="Polar residues" evidence="9">
    <location>
        <begin position="46"/>
        <end position="75"/>
    </location>
</feature>
<sequence>MSQRTPSAEPREAFLALEAVEGLLESHAAESDDEEIPPLRFDRHPASSSTLAAKSSQRFGSGASSPQDALNNLGRSPSPLRDGARSSIHPITDPRVSAFGFAVTDATTAQGPVNHDRAPIRIELDDEYAFDVDADLAMAEGEQHGEAQLPDEQEQEQPPMDLDEQEADDDDAGSDIGEHLANLRRAAAQLRDAMVGEDGDGEADEEQQSPVNAQYPAVAGPSVAQNGGEPSDVGERLALHGVGRRAPAAQSSSEREVEARAVATTSTPGAQFDALIGMDGIPKYIPAGTFGATAMNGESIRFERRRRMRGWKSAPPHFGKGSTGLLSEPAYRLIQKAEMAAAEAVVQNDERLAARRAKLAAAQAKRSANAIEQGGVWVEKYRPKRYTELLGDDRTHRDVMSWLKSWDACVYKRKAKKRVRDEIHNGASSSGSGYYARRTEAYSDAWNRPEQRILLLSGPPGLGKTTLAHVIANSCGYAVHELNASDARNSAAIEDRVKVALESGAALGDHRPTCVVIDEIDGATGGSGEGPSFIKSLVKLVEVGNAIGAANKGRGKKKKQQRPLLRPIICICNDLYAPALRPLRPLARLVRVGKPAANHLVARLRTVCEAEGLSTDTRALNLLVELTDCDVRSCLNALQLAKAKGNTLEASQVRDKEGNGLAVKDGGSSTAKVFELLFRTPTPKERARGIEAKDGHETMSRIVDEVTSCGEQERLLHGCFEHYPTLRLVDDGFLRFKKIHDWMAWNEAVHAKGWELATHELAGYLPWAFAPWHFLFANTANELPGFAKVDYQNHLKRTAFNEIAAELYTSLPPGLRIMFGKEAVVTELGPSLMRMLSPDLRPINAQITRPGEKETLAAVVQILISLGLSLQQDRTEEGQLIMRLEPALDAFVQYEGKRSKEVGPARYAIRSAIAKEVEAVKMRIKSLGASAAVDAMGQPVRHEELAAKSAAGAIAVYKNSRDPTLLDSGALSSTSSSSTLTTTTRKVAVDFFGRKIIPTVAPPARVAPEKLAEIRSDQAAIRETEAQVAKKKAAAAQQAAPLPSLLLERRAARAAAEGAANPHVRLPPATGGAPDAKRQRLQAA</sequence>
<keyword evidence="4" id="KW-0067">ATP-binding</keyword>
<dbReference type="Proteomes" id="UP000054845">
    <property type="component" value="Unassembled WGS sequence"/>
</dbReference>
<evidence type="ECO:0000256" key="4">
    <source>
        <dbReference type="ARBA" id="ARBA00022840"/>
    </source>
</evidence>
<dbReference type="InterPro" id="IPR003593">
    <property type="entry name" value="AAA+_ATPase"/>
</dbReference>
<evidence type="ECO:0000256" key="3">
    <source>
        <dbReference type="ARBA" id="ARBA00022741"/>
    </source>
</evidence>
<keyword evidence="6" id="KW-0539">Nucleus</keyword>
<comment type="similarity">
    <text evidence="8">Belongs to the activator 1 small subunits family. CTF18 subfamily.</text>
</comment>
<dbReference type="SUPFAM" id="SSF52540">
    <property type="entry name" value="P-loop containing nucleoside triphosphate hydrolases"/>
    <property type="match status" value="1"/>
</dbReference>
<evidence type="ECO:0000256" key="5">
    <source>
        <dbReference type="ARBA" id="ARBA00023125"/>
    </source>
</evidence>
<dbReference type="GO" id="GO:0005634">
    <property type="term" value="C:nucleus"/>
    <property type="evidence" value="ECO:0007669"/>
    <property type="project" value="UniProtKB-SubCell"/>
</dbReference>
<dbReference type="CDD" id="cd18140">
    <property type="entry name" value="HLD_clamp_RFC"/>
    <property type="match status" value="1"/>
</dbReference>
<dbReference type="InterPro" id="IPR047854">
    <property type="entry name" value="RFC_lid"/>
</dbReference>
<dbReference type="InterPro" id="IPR027417">
    <property type="entry name" value="P-loop_NTPase"/>
</dbReference>
<proteinExistence type="inferred from homology"/>
<dbReference type="PANTHER" id="PTHR46765">
    <property type="entry name" value="P-LOOP CONTAINING NUCLEOSIDE TRIPHOSPHATE HYDROLASES SUPERFAMILY PROTEIN"/>
    <property type="match status" value="1"/>
</dbReference>
<dbReference type="InterPro" id="IPR053016">
    <property type="entry name" value="CTF18-RFC_complex"/>
</dbReference>
<evidence type="ECO:0000256" key="1">
    <source>
        <dbReference type="ARBA" id="ARBA00004123"/>
    </source>
</evidence>
<keyword evidence="2" id="KW-0235">DNA replication</keyword>
<dbReference type="GO" id="GO:0006260">
    <property type="term" value="P:DNA replication"/>
    <property type="evidence" value="ECO:0007669"/>
    <property type="project" value="UniProtKB-KW"/>
</dbReference>
<feature type="region of interest" description="Disordered" evidence="9">
    <location>
        <begin position="133"/>
        <end position="178"/>
    </location>
</feature>
<protein>
    <submittedName>
        <fullName evidence="11">DNA replication checkpoint protein CHL12/CTF18</fullName>
    </submittedName>
</protein>
<feature type="domain" description="AAA+ ATPase" evidence="10">
    <location>
        <begin position="450"/>
        <end position="596"/>
    </location>
</feature>
<evidence type="ECO:0000256" key="7">
    <source>
        <dbReference type="ARBA" id="ARBA00023306"/>
    </source>
</evidence>
<evidence type="ECO:0000313" key="12">
    <source>
        <dbReference type="Proteomes" id="UP000054845"/>
    </source>
</evidence>
<dbReference type="InterPro" id="IPR003959">
    <property type="entry name" value="ATPase_AAA_core"/>
</dbReference>
<dbReference type="Gene3D" id="1.10.8.60">
    <property type="match status" value="1"/>
</dbReference>
<dbReference type="STRING" id="401625.A0A0P1BIQ1"/>
<feature type="region of interest" description="Disordered" evidence="9">
    <location>
        <begin position="25"/>
        <end position="92"/>
    </location>
</feature>
<keyword evidence="3" id="KW-0547">Nucleotide-binding</keyword>
<dbReference type="GO" id="GO:0003677">
    <property type="term" value="F:DNA binding"/>
    <property type="evidence" value="ECO:0007669"/>
    <property type="project" value="UniProtKB-KW"/>
</dbReference>
<evidence type="ECO:0000256" key="9">
    <source>
        <dbReference type="SAM" id="MobiDB-lite"/>
    </source>
</evidence>
<dbReference type="EMBL" id="CCYA01000278">
    <property type="protein sequence ID" value="CEH16097.1"/>
    <property type="molecule type" value="Genomic_DNA"/>
</dbReference>
<dbReference type="GO" id="GO:0016887">
    <property type="term" value="F:ATP hydrolysis activity"/>
    <property type="evidence" value="ECO:0007669"/>
    <property type="project" value="InterPro"/>
</dbReference>
<evidence type="ECO:0000256" key="2">
    <source>
        <dbReference type="ARBA" id="ARBA00022705"/>
    </source>
</evidence>
<dbReference type="Pfam" id="PF00004">
    <property type="entry name" value="AAA"/>
    <property type="match status" value="1"/>
</dbReference>
<accession>A0A0P1BIQ1</accession>
<comment type="subcellular location">
    <subcellularLocation>
        <location evidence="1">Nucleus</location>
    </subcellularLocation>
</comment>
<dbReference type="AlphaFoldDB" id="A0A0P1BIQ1"/>
<keyword evidence="5" id="KW-0238">DNA-binding</keyword>
<reference evidence="11 12" key="1">
    <citation type="submission" date="2014-09" db="EMBL/GenBank/DDBJ databases">
        <authorList>
            <person name="Magalhaes I.L.F."/>
            <person name="Oliveira U."/>
            <person name="Santos F.R."/>
            <person name="Vidigal T.H.D.A."/>
            <person name="Brescovit A.D."/>
            <person name="Santos A.J."/>
        </authorList>
    </citation>
    <scope>NUCLEOTIDE SEQUENCE [LARGE SCALE GENOMIC DNA]</scope>
</reference>
<keyword evidence="7" id="KW-0131">Cell cycle</keyword>
<dbReference type="SMART" id="SM00382">
    <property type="entry name" value="AAA"/>
    <property type="match status" value="1"/>
</dbReference>
<evidence type="ECO:0000256" key="6">
    <source>
        <dbReference type="ARBA" id="ARBA00023242"/>
    </source>
</evidence>
<organism evidence="11 12">
    <name type="scientific">Ceraceosorus bombacis</name>
    <dbReference type="NCBI Taxonomy" id="401625"/>
    <lineage>
        <taxon>Eukaryota</taxon>
        <taxon>Fungi</taxon>
        <taxon>Dikarya</taxon>
        <taxon>Basidiomycota</taxon>
        <taxon>Ustilaginomycotina</taxon>
        <taxon>Exobasidiomycetes</taxon>
        <taxon>Ceraceosorales</taxon>
        <taxon>Ceraceosoraceae</taxon>
        <taxon>Ceraceosorus</taxon>
    </lineage>
</organism>
<keyword evidence="12" id="KW-1185">Reference proteome</keyword>
<dbReference type="Pfam" id="PF25361">
    <property type="entry name" value="AAA_lid_RFC1"/>
    <property type="match status" value="1"/>
</dbReference>
<feature type="compositionally biased region" description="Acidic residues" evidence="9">
    <location>
        <begin position="149"/>
        <end position="173"/>
    </location>
</feature>
<evidence type="ECO:0000259" key="10">
    <source>
        <dbReference type="SMART" id="SM00382"/>
    </source>
</evidence>
<dbReference type="OrthoDB" id="2195431at2759"/>
<dbReference type="GO" id="GO:0005524">
    <property type="term" value="F:ATP binding"/>
    <property type="evidence" value="ECO:0007669"/>
    <property type="project" value="UniProtKB-KW"/>
</dbReference>
<evidence type="ECO:0000256" key="8">
    <source>
        <dbReference type="ARBA" id="ARBA00043975"/>
    </source>
</evidence>
<dbReference type="PANTHER" id="PTHR46765:SF1">
    <property type="entry name" value="P-LOOP CONTAINING NUCLEOSIDE TRIPHOSPHATE HYDROLASES SUPERFAMILY PROTEIN"/>
    <property type="match status" value="1"/>
</dbReference>